<dbReference type="AlphaFoldDB" id="A0AA41N4I9"/>
<feature type="compositionally biased region" description="Basic and acidic residues" evidence="1">
    <location>
        <begin position="44"/>
        <end position="53"/>
    </location>
</feature>
<feature type="compositionally biased region" description="Basic and acidic residues" evidence="1">
    <location>
        <begin position="61"/>
        <end position="72"/>
    </location>
</feature>
<dbReference type="InterPro" id="IPR039876">
    <property type="entry name" value="HAP28"/>
</dbReference>
<keyword evidence="3" id="KW-1185">Reference proteome</keyword>
<organism evidence="2 3">
    <name type="scientific">Sciurus carolinensis</name>
    <name type="common">Eastern gray squirrel</name>
    <dbReference type="NCBI Taxonomy" id="30640"/>
    <lineage>
        <taxon>Eukaryota</taxon>
        <taxon>Metazoa</taxon>
        <taxon>Chordata</taxon>
        <taxon>Craniata</taxon>
        <taxon>Vertebrata</taxon>
        <taxon>Euteleostomi</taxon>
        <taxon>Mammalia</taxon>
        <taxon>Eutheria</taxon>
        <taxon>Euarchontoglires</taxon>
        <taxon>Glires</taxon>
        <taxon>Rodentia</taxon>
        <taxon>Sciuromorpha</taxon>
        <taxon>Sciuridae</taxon>
        <taxon>Sciurinae</taxon>
        <taxon>Sciurini</taxon>
        <taxon>Sciurus</taxon>
    </lineage>
</organism>
<protein>
    <submittedName>
        <fullName evidence="2">28 kDa heat- and acid-stable phosphoprotein</fullName>
    </submittedName>
</protein>
<feature type="compositionally biased region" description="Basic residues" evidence="1">
    <location>
        <begin position="1"/>
        <end position="13"/>
    </location>
</feature>
<dbReference type="PANTHER" id="PTHR22055">
    <property type="entry name" value="28 KDA HEAT- AND ACID-STABLE PHOSPHOPROTEIN PDGF-ASSOCIATED PROTEIN"/>
    <property type="match status" value="1"/>
</dbReference>
<feature type="region of interest" description="Disordered" evidence="1">
    <location>
        <begin position="1"/>
        <end position="74"/>
    </location>
</feature>
<evidence type="ECO:0000313" key="3">
    <source>
        <dbReference type="Proteomes" id="UP001166674"/>
    </source>
</evidence>
<gene>
    <name evidence="2" type="ORF">SUZIE_174020</name>
</gene>
<accession>A0AA41N4I9</accession>
<sequence>MPKGGRKGGHKGQARQYTSPEEIDTQQKAREEEKQQSGDGVAGDSKKVKKSQDSDESEDGHDDHQQKCKGIEEIISVESPNQVAWTTINVTQLDLNGPIELSSRE</sequence>
<proteinExistence type="predicted"/>
<evidence type="ECO:0000256" key="1">
    <source>
        <dbReference type="SAM" id="MobiDB-lite"/>
    </source>
</evidence>
<feature type="compositionally biased region" description="Basic and acidic residues" evidence="1">
    <location>
        <begin position="25"/>
        <end position="36"/>
    </location>
</feature>
<reference evidence="2" key="1">
    <citation type="submission" date="2020-03" db="EMBL/GenBank/DDBJ databases">
        <title>Studies in the Genomics of Life Span.</title>
        <authorList>
            <person name="Glass D."/>
        </authorList>
    </citation>
    <scope>NUCLEOTIDE SEQUENCE</scope>
    <source>
        <strain evidence="2">SUZIE</strain>
        <tissue evidence="2">Muscle</tissue>
    </source>
</reference>
<comment type="caution">
    <text evidence="2">The sequence shown here is derived from an EMBL/GenBank/DDBJ whole genome shotgun (WGS) entry which is preliminary data.</text>
</comment>
<dbReference type="EMBL" id="JAATJV010388820">
    <property type="protein sequence ID" value="MBZ3883654.1"/>
    <property type="molecule type" value="Genomic_DNA"/>
</dbReference>
<evidence type="ECO:0000313" key="2">
    <source>
        <dbReference type="EMBL" id="MBZ3883654.1"/>
    </source>
</evidence>
<name>A0AA41N4I9_SCICA</name>
<dbReference type="Proteomes" id="UP001166674">
    <property type="component" value="Unassembled WGS sequence"/>
</dbReference>